<dbReference type="EC" id="2.4.1.-" evidence="7"/>
<evidence type="ECO:0000256" key="4">
    <source>
        <dbReference type="ARBA" id="ARBA00022679"/>
    </source>
</evidence>
<keyword evidence="3 6" id="KW-0328">Glycosyltransferase</keyword>
<accession>A0A4S8J2I8</accession>
<reference evidence="8 9" key="1">
    <citation type="journal article" date="2019" name="Nat. Plants">
        <title>Genome sequencing of Musa balbisiana reveals subgenome evolution and function divergence in polyploid bananas.</title>
        <authorList>
            <person name="Yao X."/>
        </authorList>
    </citation>
    <scope>NUCLEOTIDE SEQUENCE [LARGE SCALE GENOMIC DNA]</scope>
    <source>
        <strain evidence="9">cv. DH-PKW</strain>
        <tissue evidence="8">Leaves</tissue>
    </source>
</reference>
<dbReference type="Proteomes" id="UP000317650">
    <property type="component" value="Chromosome 11"/>
</dbReference>
<dbReference type="FunFam" id="3.40.50.2000:FF:000057">
    <property type="entry name" value="Glycosyltransferase"/>
    <property type="match status" value="1"/>
</dbReference>
<dbReference type="Gene3D" id="3.40.50.2000">
    <property type="entry name" value="Glycogen Phosphorylase B"/>
    <property type="match status" value="2"/>
</dbReference>
<sequence length="452" mass="49795">MDNADRALLLPYPSQGHINPMLQFGKRLAAHGLLVTLAATRFILGSSRPEPGPVRLAAISDGFDATGFAGAGSAPAYLGRFELVGSETLENLLRSEAAAGRPVRLLVFDAFLPWAGDVGRRLGAATVAFFTQSSAVDALYYHVWERRLCPPVQATVELPGLPRLEPRDLPSYLVELVTAYPAYMDMVMNQFKCLEKADEILINSFYELEPEETDFLRVACGAKTVGPTVPSKYLDDRLPFDSHYGLNLFTPAAAPCMRWLGSKRPASVVYVSFGSMAVLGPEQMAELAFGISDSGKDFLWVVRSSETGKLPRDFAEGFAERGLVVSWSPQTEVLAHPAVGCFLTHCGWNSTAEGLSLGVPMVAMPQWTDQLTNAKYVEDVWGVGVRVREDEKGLVRREEVERCVREVMEGRRREEMRMNAAKWRERAKAAVGKDGSSDKNIVALIYKYCTNT</sequence>
<evidence type="ECO:0000313" key="9">
    <source>
        <dbReference type="Proteomes" id="UP000317650"/>
    </source>
</evidence>
<dbReference type="STRING" id="52838.A0A4S8J2I8"/>
<organism evidence="8 9">
    <name type="scientific">Musa balbisiana</name>
    <name type="common">Banana</name>
    <dbReference type="NCBI Taxonomy" id="52838"/>
    <lineage>
        <taxon>Eukaryota</taxon>
        <taxon>Viridiplantae</taxon>
        <taxon>Streptophyta</taxon>
        <taxon>Embryophyta</taxon>
        <taxon>Tracheophyta</taxon>
        <taxon>Spermatophyta</taxon>
        <taxon>Magnoliopsida</taxon>
        <taxon>Liliopsida</taxon>
        <taxon>Zingiberales</taxon>
        <taxon>Musaceae</taxon>
        <taxon>Musa</taxon>
    </lineage>
</organism>
<keyword evidence="9" id="KW-1185">Reference proteome</keyword>
<dbReference type="GO" id="GO:0009636">
    <property type="term" value="P:response to toxic substance"/>
    <property type="evidence" value="ECO:0007669"/>
    <property type="project" value="UniProtKB-KW"/>
</dbReference>
<keyword evidence="4 6" id="KW-0808">Transferase</keyword>
<evidence type="ECO:0000256" key="1">
    <source>
        <dbReference type="ARBA" id="ARBA00009995"/>
    </source>
</evidence>
<comment type="similarity">
    <text evidence="1 6">Belongs to the UDP-glycosyltransferase family.</text>
</comment>
<keyword evidence="2" id="KW-0216">Detoxification</keyword>
<dbReference type="CDD" id="cd03784">
    <property type="entry name" value="GT1_Gtf-like"/>
    <property type="match status" value="1"/>
</dbReference>
<dbReference type="PANTHER" id="PTHR11926:SF1553">
    <property type="entry name" value="GLYCOSYLTRANSFERASE"/>
    <property type="match status" value="1"/>
</dbReference>
<dbReference type="InterPro" id="IPR002213">
    <property type="entry name" value="UDP_glucos_trans"/>
</dbReference>
<dbReference type="Pfam" id="PF00201">
    <property type="entry name" value="UDPGT"/>
    <property type="match status" value="1"/>
</dbReference>
<comment type="caution">
    <text evidence="8">The sequence shown here is derived from an EMBL/GenBank/DDBJ whole genome shotgun (WGS) entry which is preliminary data.</text>
</comment>
<gene>
    <name evidence="8" type="ORF">C4D60_Mb11t08050</name>
</gene>
<dbReference type="EMBL" id="PYDT01000007">
    <property type="protein sequence ID" value="THU55578.1"/>
    <property type="molecule type" value="Genomic_DNA"/>
</dbReference>
<dbReference type="PROSITE" id="PS00375">
    <property type="entry name" value="UDPGT"/>
    <property type="match status" value="1"/>
</dbReference>
<dbReference type="SUPFAM" id="SSF53756">
    <property type="entry name" value="UDP-Glycosyltransferase/glycogen phosphorylase"/>
    <property type="match status" value="1"/>
</dbReference>
<comment type="function">
    <text evidence="5">Involved in the detoxification of the Fusarium mycotoxin deoxynivalenol by the transfer of glucose from UDP-D-glucose to the hydroxyl group at C-3, forming deoxynivalenol-3-O-beta-D-glucoside.</text>
</comment>
<dbReference type="AlphaFoldDB" id="A0A4S8J2I8"/>
<evidence type="ECO:0000256" key="6">
    <source>
        <dbReference type="RuleBase" id="RU003718"/>
    </source>
</evidence>
<evidence type="ECO:0000256" key="7">
    <source>
        <dbReference type="RuleBase" id="RU362057"/>
    </source>
</evidence>
<evidence type="ECO:0000256" key="5">
    <source>
        <dbReference type="ARBA" id="ARBA00058521"/>
    </source>
</evidence>
<dbReference type="GO" id="GO:0080044">
    <property type="term" value="F:quercetin 7-O-glucosyltransferase activity"/>
    <property type="evidence" value="ECO:0007669"/>
    <property type="project" value="TreeGrafter"/>
</dbReference>
<dbReference type="InterPro" id="IPR035595">
    <property type="entry name" value="UDP_glycos_trans_CS"/>
</dbReference>
<name>A0A4S8J2I8_MUSBA</name>
<evidence type="ECO:0000256" key="3">
    <source>
        <dbReference type="ARBA" id="ARBA00022676"/>
    </source>
</evidence>
<proteinExistence type="inferred from homology"/>
<protein>
    <recommendedName>
        <fullName evidence="7">Glycosyltransferase</fullName>
        <ecNumber evidence="7">2.4.1.-</ecNumber>
    </recommendedName>
</protein>
<dbReference type="FunFam" id="3.40.50.2000:FF:000019">
    <property type="entry name" value="Glycosyltransferase"/>
    <property type="match status" value="1"/>
</dbReference>
<dbReference type="PANTHER" id="PTHR11926">
    <property type="entry name" value="GLUCOSYL/GLUCURONOSYL TRANSFERASES"/>
    <property type="match status" value="1"/>
</dbReference>
<evidence type="ECO:0000313" key="8">
    <source>
        <dbReference type="EMBL" id="THU55578.1"/>
    </source>
</evidence>
<dbReference type="GO" id="GO:0080043">
    <property type="term" value="F:quercetin 3-O-glucosyltransferase activity"/>
    <property type="evidence" value="ECO:0007669"/>
    <property type="project" value="TreeGrafter"/>
</dbReference>
<evidence type="ECO:0000256" key="2">
    <source>
        <dbReference type="ARBA" id="ARBA00022575"/>
    </source>
</evidence>